<proteinExistence type="predicted"/>
<keyword evidence="2" id="KW-1185">Reference proteome</keyword>
<sequence length="112" mass="12419">MNANGLPVRRQSNHFTYRSDYARVASRLVPHEGWNVSSGEALSLRRPSITIGSCLDPSTRRAQQSLNGDLAGVQLLLGQNEDHSVSRCLSQCGETLLLPKANEVSRTFFYQD</sequence>
<gene>
    <name evidence="1" type="ORF">DILT_LOCUS17903</name>
</gene>
<evidence type="ECO:0000313" key="1">
    <source>
        <dbReference type="EMBL" id="VDN39497.1"/>
    </source>
</evidence>
<dbReference type="EMBL" id="UYRU01095687">
    <property type="protein sequence ID" value="VDN39497.1"/>
    <property type="molecule type" value="Genomic_DNA"/>
</dbReference>
<dbReference type="Proteomes" id="UP000281553">
    <property type="component" value="Unassembled WGS sequence"/>
</dbReference>
<name>A0A3P7P1J1_DIBLA</name>
<organism evidence="1 2">
    <name type="scientific">Dibothriocephalus latus</name>
    <name type="common">Fish tapeworm</name>
    <name type="synonym">Diphyllobothrium latum</name>
    <dbReference type="NCBI Taxonomy" id="60516"/>
    <lineage>
        <taxon>Eukaryota</taxon>
        <taxon>Metazoa</taxon>
        <taxon>Spiralia</taxon>
        <taxon>Lophotrochozoa</taxon>
        <taxon>Platyhelminthes</taxon>
        <taxon>Cestoda</taxon>
        <taxon>Eucestoda</taxon>
        <taxon>Diphyllobothriidea</taxon>
        <taxon>Diphyllobothriidae</taxon>
        <taxon>Dibothriocephalus</taxon>
    </lineage>
</organism>
<accession>A0A3P7P1J1</accession>
<reference evidence="1 2" key="1">
    <citation type="submission" date="2018-11" db="EMBL/GenBank/DDBJ databases">
        <authorList>
            <consortium name="Pathogen Informatics"/>
        </authorList>
    </citation>
    <scope>NUCLEOTIDE SEQUENCE [LARGE SCALE GENOMIC DNA]</scope>
</reference>
<protein>
    <submittedName>
        <fullName evidence="1">Uncharacterized protein</fullName>
    </submittedName>
</protein>
<dbReference type="OrthoDB" id="10012272at2759"/>
<dbReference type="AlphaFoldDB" id="A0A3P7P1J1"/>
<evidence type="ECO:0000313" key="2">
    <source>
        <dbReference type="Proteomes" id="UP000281553"/>
    </source>
</evidence>